<accession>A0A3L6S4W2</accession>
<sequence length="242" mass="25737">MEMDWEIRGSTFRNLRSDLGICNSQEKGACYLFDEMSASDWRSPSRVLEVTVRQACYPITEEEHVSDTSLALASVTNVDAVVGVTNIKLPTTCSTLGFDVDSNANHAASTFPLVEAASKVLNSKKLHVEVVSSEAQADATAVVEARHGIILAVQHVADELQEHMAPMAVKDVIPVLNVTATASSASDILPSNCNISMSAPGNAPIATQVSPRTTSALDITMLSSKLMLQNMLGFTILASSGD</sequence>
<proteinExistence type="predicted"/>
<protein>
    <submittedName>
        <fullName evidence="1">Uncharacterized protein</fullName>
    </submittedName>
</protein>
<dbReference type="EMBL" id="PQIB02000006">
    <property type="protein sequence ID" value="RLN13438.1"/>
    <property type="molecule type" value="Genomic_DNA"/>
</dbReference>
<organism evidence="1 2">
    <name type="scientific">Panicum miliaceum</name>
    <name type="common">Proso millet</name>
    <name type="synonym">Broomcorn millet</name>
    <dbReference type="NCBI Taxonomy" id="4540"/>
    <lineage>
        <taxon>Eukaryota</taxon>
        <taxon>Viridiplantae</taxon>
        <taxon>Streptophyta</taxon>
        <taxon>Embryophyta</taxon>
        <taxon>Tracheophyta</taxon>
        <taxon>Spermatophyta</taxon>
        <taxon>Magnoliopsida</taxon>
        <taxon>Liliopsida</taxon>
        <taxon>Poales</taxon>
        <taxon>Poaceae</taxon>
        <taxon>PACMAD clade</taxon>
        <taxon>Panicoideae</taxon>
        <taxon>Panicodae</taxon>
        <taxon>Paniceae</taxon>
        <taxon>Panicinae</taxon>
        <taxon>Panicum</taxon>
        <taxon>Panicum sect. Panicum</taxon>
    </lineage>
</organism>
<dbReference type="OrthoDB" id="10605610at2759"/>
<evidence type="ECO:0000313" key="2">
    <source>
        <dbReference type="Proteomes" id="UP000275267"/>
    </source>
</evidence>
<reference evidence="2" key="1">
    <citation type="journal article" date="2019" name="Nat. Commun.">
        <title>The genome of broomcorn millet.</title>
        <authorList>
            <person name="Zou C."/>
            <person name="Miki D."/>
            <person name="Li D."/>
            <person name="Tang Q."/>
            <person name="Xiao L."/>
            <person name="Rajput S."/>
            <person name="Deng P."/>
            <person name="Jia W."/>
            <person name="Huang R."/>
            <person name="Zhang M."/>
            <person name="Sun Y."/>
            <person name="Hu J."/>
            <person name="Fu X."/>
            <person name="Schnable P.S."/>
            <person name="Li F."/>
            <person name="Zhang H."/>
            <person name="Feng B."/>
            <person name="Zhu X."/>
            <person name="Liu R."/>
            <person name="Schnable J.C."/>
            <person name="Zhu J.-K."/>
            <person name="Zhang H."/>
        </authorList>
    </citation>
    <scope>NUCLEOTIDE SEQUENCE [LARGE SCALE GENOMIC DNA]</scope>
</reference>
<dbReference type="STRING" id="4540.A0A3L6S4W2"/>
<dbReference type="AlphaFoldDB" id="A0A3L6S4W2"/>
<dbReference type="Proteomes" id="UP000275267">
    <property type="component" value="Unassembled WGS sequence"/>
</dbReference>
<comment type="caution">
    <text evidence="1">The sequence shown here is derived from an EMBL/GenBank/DDBJ whole genome shotgun (WGS) entry which is preliminary data.</text>
</comment>
<evidence type="ECO:0000313" key="1">
    <source>
        <dbReference type="EMBL" id="RLN13438.1"/>
    </source>
</evidence>
<keyword evidence="2" id="KW-1185">Reference proteome</keyword>
<gene>
    <name evidence="1" type="ORF">C2845_PM09G13420</name>
</gene>
<name>A0A3L6S4W2_PANMI</name>